<dbReference type="CTD" id="4701"/>
<organism evidence="16">
    <name type="scientific">Schistosoma haematobium</name>
    <name type="common">Blood fluke</name>
    <dbReference type="NCBI Taxonomy" id="6185"/>
    <lineage>
        <taxon>Eukaryota</taxon>
        <taxon>Metazoa</taxon>
        <taxon>Spiralia</taxon>
        <taxon>Lophotrochozoa</taxon>
        <taxon>Platyhelminthes</taxon>
        <taxon>Trematoda</taxon>
        <taxon>Digenea</taxon>
        <taxon>Strigeidida</taxon>
        <taxon>Schistosomatoidea</taxon>
        <taxon>Schistosomatidae</taxon>
        <taxon>Schistosoma</taxon>
    </lineage>
</organism>
<dbReference type="InterPro" id="IPR009947">
    <property type="entry name" value="NDUA7"/>
</dbReference>
<dbReference type="GO" id="GO:0006120">
    <property type="term" value="P:mitochondrial electron transport, NADH to ubiquinone"/>
    <property type="evidence" value="ECO:0007669"/>
    <property type="project" value="TreeGrafter"/>
</dbReference>
<evidence type="ECO:0000256" key="14">
    <source>
        <dbReference type="ARBA" id="ARBA00033401"/>
    </source>
</evidence>
<dbReference type="Pfam" id="PF07347">
    <property type="entry name" value="CI-B14_5a"/>
    <property type="match status" value="1"/>
</dbReference>
<keyword evidence="6" id="KW-0813">Transport</keyword>
<dbReference type="GeneID" id="24594149"/>
<dbReference type="STRING" id="6185.A0A094ZYZ5"/>
<evidence type="ECO:0000256" key="3">
    <source>
        <dbReference type="ARBA" id="ARBA00005482"/>
    </source>
</evidence>
<dbReference type="KEGG" id="shx:MS3_00003260"/>
<keyword evidence="9" id="KW-0249">Electron transport</keyword>
<proteinExistence type="inferred from homology"/>
<protein>
    <recommendedName>
        <fullName evidence="5">NADH dehydrogenase [ubiquinone] 1 alpha subcomplex subunit 7</fullName>
    </recommendedName>
    <alternativeName>
        <fullName evidence="14">Complex I-B14.5a</fullName>
    </alternativeName>
    <alternativeName>
        <fullName evidence="13">NADH-ubiquinone oxidoreductase subunit B14.5a</fullName>
    </alternativeName>
</protein>
<keyword evidence="12" id="KW-0472">Membrane</keyword>
<evidence type="ECO:0000313" key="15">
    <source>
        <dbReference type="EMBL" id="KAH9590666.1"/>
    </source>
</evidence>
<evidence type="ECO:0000313" key="17">
    <source>
        <dbReference type="Proteomes" id="UP000471633"/>
    </source>
</evidence>
<keyword evidence="7" id="KW-0679">Respiratory chain</keyword>
<evidence type="ECO:0000256" key="9">
    <source>
        <dbReference type="ARBA" id="ARBA00022982"/>
    </source>
</evidence>
<evidence type="ECO:0000256" key="8">
    <source>
        <dbReference type="ARBA" id="ARBA00022792"/>
    </source>
</evidence>
<name>A0A094ZYZ5_SCHHA</name>
<reference evidence="15" key="4">
    <citation type="journal article" date="2022" name="PLoS Pathog.">
        <title>Chromosome-level genome of Schistosoma haematobium underpins genome-wide explorations of molecular variation.</title>
        <authorList>
            <person name="Stroehlein A.J."/>
            <person name="Korhonen P.K."/>
            <person name="Lee V.V."/>
            <person name="Ralph S.A."/>
            <person name="Mentink-Kane M."/>
            <person name="You H."/>
            <person name="McManus D.P."/>
            <person name="Tchuente L.T."/>
            <person name="Stothard J.R."/>
            <person name="Kaur P."/>
            <person name="Dudchenko O."/>
            <person name="Aiden E.L."/>
            <person name="Yang B."/>
            <person name="Yang H."/>
            <person name="Emery A.M."/>
            <person name="Webster B.L."/>
            <person name="Brindley P.J."/>
            <person name="Rollinson D."/>
            <person name="Chang B.C.H."/>
            <person name="Gasser R.B."/>
            <person name="Young N.D."/>
        </authorList>
    </citation>
    <scope>NUCLEOTIDE SEQUENCE</scope>
</reference>
<keyword evidence="10" id="KW-0007">Acetylation</keyword>
<evidence type="ECO:0000256" key="6">
    <source>
        <dbReference type="ARBA" id="ARBA00022448"/>
    </source>
</evidence>
<keyword evidence="8" id="KW-0999">Mitochondrion inner membrane</keyword>
<comment type="subunit">
    <text evidence="4">Complex I is composed of 45 different subunits.</text>
</comment>
<evidence type="ECO:0000256" key="2">
    <source>
        <dbReference type="ARBA" id="ARBA00004443"/>
    </source>
</evidence>
<reference evidence="15" key="2">
    <citation type="journal article" date="2019" name="Gigascience">
        <title>High-quality Schistosoma haematobium genome achieved by single-molecule and long-range sequencing.</title>
        <authorList>
            <person name="Stroehlein A.J."/>
            <person name="Korhonen P.K."/>
            <person name="Chong T.M."/>
            <person name="Lim Y.L."/>
            <person name="Chan K.G."/>
            <person name="Webster B."/>
            <person name="Rollinson D."/>
            <person name="Brindley P.J."/>
            <person name="Gasser R.B."/>
            <person name="Young N.D."/>
        </authorList>
    </citation>
    <scope>NUCLEOTIDE SEQUENCE</scope>
</reference>
<dbReference type="PANTHER" id="PTHR12485">
    <property type="entry name" value="NADH-UBIQUINONE OXIDOREDUCTASE SUBUNIT B"/>
    <property type="match status" value="1"/>
</dbReference>
<dbReference type="GO" id="GO:0005743">
    <property type="term" value="C:mitochondrial inner membrane"/>
    <property type="evidence" value="ECO:0007669"/>
    <property type="project" value="UniProtKB-SubCell"/>
</dbReference>
<comment type="function">
    <text evidence="1">Accessory subunit of the mitochondrial membrane respiratory chain NADH dehydrogenase (Complex I), that is believed not to be involved in catalysis. Complex I functions in the transfer of electrons from NADH to the respiratory chain. The immediate electron acceptor for the enzyme is believed to be ubiquinone.</text>
</comment>
<dbReference type="PANTHER" id="PTHR12485:SF1">
    <property type="entry name" value="NADH DEHYDROGENASE [UBIQUINONE] 1 ALPHA SUBCOMPLEX SUBUNIT 7"/>
    <property type="match status" value="1"/>
</dbReference>
<evidence type="ECO:0000256" key="5">
    <source>
        <dbReference type="ARBA" id="ARBA00016383"/>
    </source>
</evidence>
<dbReference type="EMBL" id="KL251015">
    <property type="protein sequence ID" value="KGB38404.1"/>
    <property type="molecule type" value="Genomic_DNA"/>
</dbReference>
<evidence type="ECO:0000256" key="4">
    <source>
        <dbReference type="ARBA" id="ARBA00011533"/>
    </source>
</evidence>
<evidence type="ECO:0000256" key="1">
    <source>
        <dbReference type="ARBA" id="ARBA00003195"/>
    </source>
</evidence>
<evidence type="ECO:0000256" key="11">
    <source>
        <dbReference type="ARBA" id="ARBA00023128"/>
    </source>
</evidence>
<evidence type="ECO:0000256" key="10">
    <source>
        <dbReference type="ARBA" id="ARBA00022990"/>
    </source>
</evidence>
<dbReference type="AlphaFoldDB" id="A0A094ZYZ5"/>
<gene>
    <name evidence="15" type="primary">NDUFA7</name>
    <name evidence="15" type="ORF">MS3_00003260</name>
    <name evidence="16" type="ORF">MS3_06790</name>
</gene>
<comment type="similarity">
    <text evidence="3">Belongs to the complex I NDUFA7 subunit family.</text>
</comment>
<keyword evidence="16" id="KW-0830">Ubiquinone</keyword>
<reference evidence="16" key="1">
    <citation type="journal article" date="2012" name="Nat. Genet.">
        <title>Whole-genome sequence of Schistosoma haematobium.</title>
        <authorList>
            <person name="Young N.D."/>
            <person name="Jex A.R."/>
            <person name="Li B."/>
            <person name="Liu S."/>
            <person name="Yang L."/>
            <person name="Xiong Z."/>
            <person name="Li Y."/>
            <person name="Cantacessi C."/>
            <person name="Hall R.S."/>
            <person name="Xu X."/>
            <person name="Chen F."/>
            <person name="Wu X."/>
            <person name="Zerlotini A."/>
            <person name="Oliveira G."/>
            <person name="Hofmann A."/>
            <person name="Zhang G."/>
            <person name="Fang X."/>
            <person name="Kang Y."/>
            <person name="Campbell B.E."/>
            <person name="Loukas A."/>
            <person name="Ranganathan S."/>
            <person name="Rollinson D."/>
            <person name="Rinaldi G."/>
            <person name="Brindley P.J."/>
            <person name="Yang H."/>
            <person name="Wang J."/>
            <person name="Wang J."/>
            <person name="Gasser R.B."/>
        </authorList>
    </citation>
    <scope>NUCLEOTIDE SEQUENCE [LARGE SCALE GENOMIC DNA]</scope>
</reference>
<comment type="subcellular location">
    <subcellularLocation>
        <location evidence="2">Mitochondrion inner membrane</location>
        <topology evidence="2">Peripheral membrane protein</topology>
        <orientation evidence="2">Matrix side</orientation>
    </subcellularLocation>
</comment>
<evidence type="ECO:0000256" key="7">
    <source>
        <dbReference type="ARBA" id="ARBA00022660"/>
    </source>
</evidence>
<sequence length="114" mass="12948">MSIKGGDRLTYFMAHVRDFLIGREYNNSLRYAEQCSKRTQPPAYLPNGINDKISHNDYFARDGRRGVKKPVDIYASGLKRLEAGSESKHPYALSKSVGVVPGQKFNWDKPVELE</sequence>
<dbReference type="Proteomes" id="UP000471633">
    <property type="component" value="Unassembled WGS sequence"/>
</dbReference>
<evidence type="ECO:0000256" key="13">
    <source>
        <dbReference type="ARBA" id="ARBA00030360"/>
    </source>
</evidence>
<keyword evidence="11" id="KW-0496">Mitochondrion</keyword>
<accession>A0A094ZYZ5</accession>
<keyword evidence="17" id="KW-1185">Reference proteome</keyword>
<evidence type="ECO:0000313" key="16">
    <source>
        <dbReference type="EMBL" id="KGB38404.1"/>
    </source>
</evidence>
<evidence type="ECO:0000256" key="12">
    <source>
        <dbReference type="ARBA" id="ARBA00023136"/>
    </source>
</evidence>
<reference evidence="15" key="3">
    <citation type="submission" date="2021-06" db="EMBL/GenBank/DDBJ databases">
        <title>Chromosome-level genome assembly for S. haematobium.</title>
        <authorList>
            <person name="Stroehlein A.J."/>
        </authorList>
    </citation>
    <scope>NUCLEOTIDE SEQUENCE</scope>
</reference>
<dbReference type="RefSeq" id="XP_012798165.1">
    <property type="nucleotide sequence ID" value="XM_012942711.3"/>
</dbReference>
<dbReference type="EMBL" id="AMPZ03000002">
    <property type="protein sequence ID" value="KAH9590666.1"/>
    <property type="molecule type" value="Genomic_DNA"/>
</dbReference>